<dbReference type="InterPro" id="IPR057710">
    <property type="entry name" value="DUF7950"/>
</dbReference>
<name>A0A2Z7D7J4_9LAMI</name>
<dbReference type="Proteomes" id="UP000250235">
    <property type="component" value="Unassembled WGS sequence"/>
</dbReference>
<feature type="domain" description="DUF7950" evidence="2">
    <location>
        <begin position="217"/>
        <end position="353"/>
    </location>
</feature>
<organism evidence="3 4">
    <name type="scientific">Dorcoceras hygrometricum</name>
    <dbReference type="NCBI Taxonomy" id="472368"/>
    <lineage>
        <taxon>Eukaryota</taxon>
        <taxon>Viridiplantae</taxon>
        <taxon>Streptophyta</taxon>
        <taxon>Embryophyta</taxon>
        <taxon>Tracheophyta</taxon>
        <taxon>Spermatophyta</taxon>
        <taxon>Magnoliopsida</taxon>
        <taxon>eudicotyledons</taxon>
        <taxon>Gunneridae</taxon>
        <taxon>Pentapetalae</taxon>
        <taxon>asterids</taxon>
        <taxon>lamiids</taxon>
        <taxon>Lamiales</taxon>
        <taxon>Gesneriaceae</taxon>
        <taxon>Didymocarpoideae</taxon>
        <taxon>Trichosporeae</taxon>
        <taxon>Loxocarpinae</taxon>
        <taxon>Dorcoceras</taxon>
    </lineage>
</organism>
<dbReference type="PANTHER" id="PTHR33595:SF3">
    <property type="entry name" value="PAS DOMAIN-CONTAINING PROTEIN"/>
    <property type="match status" value="1"/>
</dbReference>
<sequence length="367" mass="40067">MIQTINPYASARTAEIMSRYRPIAPKPEAPSIASMAENSDTQNGTEKENSGMPQSIRKSAYLRDVWAHLQARPTRTRKRGRSAAFPPPPMKRSRSSFQEISTPFKVPSLPATSLAMHGFSHTASGFSLVPINCGLDAAVTTLAESVALPLLHFTTADAAQIPVIWNEGKDNVCRKEIDLNMEADEGPKELDFMLQLKQPVKGNIITPQPVRPVGSNIVVKNISAYTGRSSADAKRPDEVEDEIEGDAVPTIISDSNNKVRVANAAYKEMVGQPECCWLDCVSACGGGCKRIGGEILLQFCCDTEVKIMSMHGFTSQVEIAWESEGKKRSVNGSCDVVKVGFEEKNCKFLWRFHTSESPKTGSESDNG</sequence>
<proteinExistence type="predicted"/>
<evidence type="ECO:0000313" key="3">
    <source>
        <dbReference type="EMBL" id="KZV54529.1"/>
    </source>
</evidence>
<dbReference type="Pfam" id="PF25821">
    <property type="entry name" value="DUF7950"/>
    <property type="match status" value="1"/>
</dbReference>
<dbReference type="AlphaFoldDB" id="A0A2Z7D7J4"/>
<accession>A0A2Z7D7J4</accession>
<gene>
    <name evidence="3" type="ORF">F511_01327</name>
</gene>
<dbReference type="EMBL" id="KQ989519">
    <property type="protein sequence ID" value="KZV54529.1"/>
    <property type="molecule type" value="Genomic_DNA"/>
</dbReference>
<dbReference type="PANTHER" id="PTHR33595">
    <property type="entry name" value="VON WILLEBRAND FACTOR A DOMAIN PROTEIN"/>
    <property type="match status" value="1"/>
</dbReference>
<evidence type="ECO:0000259" key="2">
    <source>
        <dbReference type="Pfam" id="PF25821"/>
    </source>
</evidence>
<keyword evidence="4" id="KW-1185">Reference proteome</keyword>
<reference evidence="3 4" key="1">
    <citation type="journal article" date="2015" name="Proc. Natl. Acad. Sci. U.S.A.">
        <title>The resurrection genome of Boea hygrometrica: A blueprint for survival of dehydration.</title>
        <authorList>
            <person name="Xiao L."/>
            <person name="Yang G."/>
            <person name="Zhang L."/>
            <person name="Yang X."/>
            <person name="Zhao S."/>
            <person name="Ji Z."/>
            <person name="Zhou Q."/>
            <person name="Hu M."/>
            <person name="Wang Y."/>
            <person name="Chen M."/>
            <person name="Xu Y."/>
            <person name="Jin H."/>
            <person name="Xiao X."/>
            <person name="Hu G."/>
            <person name="Bao F."/>
            <person name="Hu Y."/>
            <person name="Wan P."/>
            <person name="Li L."/>
            <person name="Deng X."/>
            <person name="Kuang T."/>
            <person name="Xiang C."/>
            <person name="Zhu J.K."/>
            <person name="Oliver M.J."/>
            <person name="He Y."/>
        </authorList>
    </citation>
    <scope>NUCLEOTIDE SEQUENCE [LARGE SCALE GENOMIC DNA]</scope>
    <source>
        <strain evidence="4">cv. XS01</strain>
    </source>
</reference>
<protein>
    <recommendedName>
        <fullName evidence="2">DUF7950 domain-containing protein</fullName>
    </recommendedName>
</protein>
<dbReference type="OrthoDB" id="1922150at2759"/>
<evidence type="ECO:0000313" key="4">
    <source>
        <dbReference type="Proteomes" id="UP000250235"/>
    </source>
</evidence>
<evidence type="ECO:0000256" key="1">
    <source>
        <dbReference type="SAM" id="MobiDB-lite"/>
    </source>
</evidence>
<feature type="region of interest" description="Disordered" evidence="1">
    <location>
        <begin position="25"/>
        <end position="54"/>
    </location>
</feature>
<feature type="region of interest" description="Disordered" evidence="1">
    <location>
        <begin position="72"/>
        <end position="96"/>
    </location>
</feature>